<keyword evidence="1" id="KW-0812">Transmembrane</keyword>
<feature type="transmembrane region" description="Helical" evidence="1">
    <location>
        <begin position="124"/>
        <end position="142"/>
    </location>
</feature>
<reference evidence="2" key="1">
    <citation type="journal article" date="2020" name="Nat. Commun.">
        <title>Large-scale genome sequencing of mycorrhizal fungi provides insights into the early evolution of symbiotic traits.</title>
        <authorList>
            <person name="Miyauchi S."/>
            <person name="Kiss E."/>
            <person name="Kuo A."/>
            <person name="Drula E."/>
            <person name="Kohler A."/>
            <person name="Sanchez-Garcia M."/>
            <person name="Morin E."/>
            <person name="Andreopoulos B."/>
            <person name="Barry K.W."/>
            <person name="Bonito G."/>
            <person name="Buee M."/>
            <person name="Carver A."/>
            <person name="Chen C."/>
            <person name="Cichocki N."/>
            <person name="Clum A."/>
            <person name="Culley D."/>
            <person name="Crous P.W."/>
            <person name="Fauchery L."/>
            <person name="Girlanda M."/>
            <person name="Hayes R.D."/>
            <person name="Keri Z."/>
            <person name="LaButti K."/>
            <person name="Lipzen A."/>
            <person name="Lombard V."/>
            <person name="Magnuson J."/>
            <person name="Maillard F."/>
            <person name="Murat C."/>
            <person name="Nolan M."/>
            <person name="Ohm R.A."/>
            <person name="Pangilinan J."/>
            <person name="Pereira M.F."/>
            <person name="Perotto S."/>
            <person name="Peter M."/>
            <person name="Pfister S."/>
            <person name="Riley R."/>
            <person name="Sitrit Y."/>
            <person name="Stielow J.B."/>
            <person name="Szollosi G."/>
            <person name="Zifcakova L."/>
            <person name="Stursova M."/>
            <person name="Spatafora J.W."/>
            <person name="Tedersoo L."/>
            <person name="Vaario L.M."/>
            <person name="Yamada A."/>
            <person name="Yan M."/>
            <person name="Wang P."/>
            <person name="Xu J."/>
            <person name="Bruns T."/>
            <person name="Baldrian P."/>
            <person name="Vilgalys R."/>
            <person name="Dunand C."/>
            <person name="Henrissat B."/>
            <person name="Grigoriev I.V."/>
            <person name="Hibbett D."/>
            <person name="Nagy L.G."/>
            <person name="Martin F.M."/>
        </authorList>
    </citation>
    <scope>NUCLEOTIDE SEQUENCE</scope>
    <source>
        <strain evidence="2">UP504</strain>
    </source>
</reference>
<comment type="caution">
    <text evidence="2">The sequence shown here is derived from an EMBL/GenBank/DDBJ whole genome shotgun (WGS) entry which is preliminary data.</text>
</comment>
<sequence>NHAKNLALAIAPARTRINTSFQNIKISGAFLLVGEGLLGLTSLFWILNLFFSISNSKSTHLATIYLWSFELVWTLASAIATLVIARNRSVTVAAFLVTGAKIPDQVVRGIENTIDYNPLYWSHIYVRTFSIIPWVLLIFAAIA</sequence>
<accession>A0A9P6DEP8</accession>
<dbReference type="Proteomes" id="UP000886523">
    <property type="component" value="Unassembled WGS sequence"/>
</dbReference>
<evidence type="ECO:0000256" key="1">
    <source>
        <dbReference type="SAM" id="Phobius"/>
    </source>
</evidence>
<organism evidence="2 3">
    <name type="scientific">Hydnum rufescens UP504</name>
    <dbReference type="NCBI Taxonomy" id="1448309"/>
    <lineage>
        <taxon>Eukaryota</taxon>
        <taxon>Fungi</taxon>
        <taxon>Dikarya</taxon>
        <taxon>Basidiomycota</taxon>
        <taxon>Agaricomycotina</taxon>
        <taxon>Agaricomycetes</taxon>
        <taxon>Cantharellales</taxon>
        <taxon>Hydnaceae</taxon>
        <taxon>Hydnum</taxon>
    </lineage>
</organism>
<feature type="non-terminal residue" evidence="2">
    <location>
        <position position="143"/>
    </location>
</feature>
<feature type="transmembrane region" description="Helical" evidence="1">
    <location>
        <begin position="63"/>
        <end position="85"/>
    </location>
</feature>
<keyword evidence="1" id="KW-1133">Transmembrane helix</keyword>
<name>A0A9P6DEP8_9AGAM</name>
<keyword evidence="1" id="KW-0472">Membrane</keyword>
<proteinExistence type="predicted"/>
<gene>
    <name evidence="2" type="ORF">BS47DRAFT_1280294</name>
</gene>
<protein>
    <submittedName>
        <fullName evidence="2">Uncharacterized protein</fullName>
    </submittedName>
</protein>
<evidence type="ECO:0000313" key="2">
    <source>
        <dbReference type="EMBL" id="KAF9503151.1"/>
    </source>
</evidence>
<feature type="transmembrane region" description="Helical" evidence="1">
    <location>
        <begin position="29"/>
        <end position="51"/>
    </location>
</feature>
<dbReference type="OrthoDB" id="2560085at2759"/>
<dbReference type="EMBL" id="MU129431">
    <property type="protein sequence ID" value="KAF9503151.1"/>
    <property type="molecule type" value="Genomic_DNA"/>
</dbReference>
<evidence type="ECO:0000313" key="3">
    <source>
        <dbReference type="Proteomes" id="UP000886523"/>
    </source>
</evidence>
<dbReference type="AlphaFoldDB" id="A0A9P6DEP8"/>
<keyword evidence="3" id="KW-1185">Reference proteome</keyword>
<feature type="non-terminal residue" evidence="2">
    <location>
        <position position="1"/>
    </location>
</feature>